<evidence type="ECO:0000256" key="1">
    <source>
        <dbReference type="SAM" id="MobiDB-lite"/>
    </source>
</evidence>
<gene>
    <name evidence="3" type="ORF">COU09_00545</name>
</gene>
<evidence type="ECO:0000313" key="4">
    <source>
        <dbReference type="Proteomes" id="UP000229615"/>
    </source>
</evidence>
<feature type="region of interest" description="Disordered" evidence="1">
    <location>
        <begin position="91"/>
        <end position="114"/>
    </location>
</feature>
<organism evidence="3 4">
    <name type="scientific">Candidatus Harrisonbacteria bacterium CG10_big_fil_rev_8_21_14_0_10_44_23</name>
    <dbReference type="NCBI Taxonomy" id="1974585"/>
    <lineage>
        <taxon>Bacteria</taxon>
        <taxon>Candidatus Harrisoniibacteriota</taxon>
    </lineage>
</organism>
<keyword evidence="2" id="KW-0812">Transmembrane</keyword>
<comment type="caution">
    <text evidence="3">The sequence shown here is derived from an EMBL/GenBank/DDBJ whole genome shotgun (WGS) entry which is preliminary data.</text>
</comment>
<feature type="compositionally biased region" description="Polar residues" evidence="1">
    <location>
        <begin position="92"/>
        <end position="107"/>
    </location>
</feature>
<accession>A0A2H0UQR5</accession>
<reference evidence="4" key="1">
    <citation type="submission" date="2017-09" db="EMBL/GenBank/DDBJ databases">
        <title>Depth-based differentiation of microbial function through sediment-hosted aquifers and enrichment of novel symbionts in the deep terrestrial subsurface.</title>
        <authorList>
            <person name="Probst A.J."/>
            <person name="Ladd B."/>
            <person name="Jarett J.K."/>
            <person name="Geller-Mcgrath D.E."/>
            <person name="Sieber C.M.K."/>
            <person name="Emerson J.B."/>
            <person name="Anantharaman K."/>
            <person name="Thomas B.C."/>
            <person name="Malmstrom R."/>
            <person name="Stieglmeier M."/>
            <person name="Klingl A."/>
            <person name="Woyke T."/>
            <person name="Ryan C.M."/>
            <person name="Banfield J.F."/>
        </authorList>
    </citation>
    <scope>NUCLEOTIDE SEQUENCE [LARGE SCALE GENOMIC DNA]</scope>
</reference>
<keyword evidence="2" id="KW-1133">Transmembrane helix</keyword>
<evidence type="ECO:0000313" key="3">
    <source>
        <dbReference type="EMBL" id="PIR88769.1"/>
    </source>
</evidence>
<dbReference type="AlphaFoldDB" id="A0A2H0UQR5"/>
<sequence>MKNEAISKKVVDRKKELIYLAMGILMLLIFLGVVALSLQFLLKKSNKVFGESQVTAPGVVKFNFEAYDAIFGSSTLSVGGEEALDVFESDNEASSSPVIQNGATSTEEAVDLGS</sequence>
<feature type="transmembrane region" description="Helical" evidence="2">
    <location>
        <begin position="17"/>
        <end position="42"/>
    </location>
</feature>
<keyword evidence="2" id="KW-0472">Membrane</keyword>
<name>A0A2H0UQR5_9BACT</name>
<proteinExistence type="predicted"/>
<evidence type="ECO:0000256" key="2">
    <source>
        <dbReference type="SAM" id="Phobius"/>
    </source>
</evidence>
<dbReference type="Proteomes" id="UP000229615">
    <property type="component" value="Unassembled WGS sequence"/>
</dbReference>
<protein>
    <submittedName>
        <fullName evidence="3">Uncharacterized protein</fullName>
    </submittedName>
</protein>
<dbReference type="EMBL" id="PFBB01000005">
    <property type="protein sequence ID" value="PIR88769.1"/>
    <property type="molecule type" value="Genomic_DNA"/>
</dbReference>